<feature type="signal peptide" evidence="1">
    <location>
        <begin position="1"/>
        <end position="19"/>
    </location>
</feature>
<dbReference type="PROSITE" id="PS51257">
    <property type="entry name" value="PROKAR_LIPOPROTEIN"/>
    <property type="match status" value="1"/>
</dbReference>
<evidence type="ECO:0000313" key="3">
    <source>
        <dbReference type="Proteomes" id="UP000655044"/>
    </source>
</evidence>
<evidence type="ECO:0000313" key="2">
    <source>
        <dbReference type="EMBL" id="GIH82154.1"/>
    </source>
</evidence>
<sequence length="196" mass="21874">MKLRRLFVTLTPLVFLATACTPENDVASTPIPPHRPVVDSAPYICKLVPEQAFRLISGVTGPLVEKTDGNESDSDCWAPDTNPRPLEVRWLREGDGMPQEQLDFVMDDRRAVYTRHGGVPLPNDLGDGLAAYLPNTPFAAQPYRVVAKFRCDDKEQLITIYLAKVAKGRDAIKDMIELMRIAQKRYGELYDCTPGA</sequence>
<dbReference type="Proteomes" id="UP000655044">
    <property type="component" value="Unassembled WGS sequence"/>
</dbReference>
<dbReference type="EMBL" id="BOOI01000005">
    <property type="protein sequence ID" value="GIH82154.1"/>
    <property type="molecule type" value="Genomic_DNA"/>
</dbReference>
<dbReference type="RefSeq" id="WP_189241499.1">
    <property type="nucleotide sequence ID" value="NZ_BMQP01000001.1"/>
</dbReference>
<keyword evidence="3" id="KW-1185">Reference proteome</keyword>
<feature type="chain" id="PRO_5038496782" description="DUF3558 domain-containing protein" evidence="1">
    <location>
        <begin position="20"/>
        <end position="196"/>
    </location>
</feature>
<evidence type="ECO:0008006" key="4">
    <source>
        <dbReference type="Google" id="ProtNLM"/>
    </source>
</evidence>
<evidence type="ECO:0000256" key="1">
    <source>
        <dbReference type="SAM" id="SignalP"/>
    </source>
</evidence>
<reference evidence="2" key="1">
    <citation type="submission" date="2021-01" db="EMBL/GenBank/DDBJ databases">
        <title>Whole genome shotgun sequence of Planobispora rosea NBRC 15558.</title>
        <authorList>
            <person name="Komaki H."/>
            <person name="Tamura T."/>
        </authorList>
    </citation>
    <scope>NUCLEOTIDE SEQUENCE</scope>
    <source>
        <strain evidence="2">NBRC 15558</strain>
    </source>
</reference>
<accession>A0A8J3RVT8</accession>
<name>A0A8J3RVT8_PLARO</name>
<gene>
    <name evidence="2" type="ORF">Pro02_05620</name>
</gene>
<protein>
    <recommendedName>
        <fullName evidence="4">DUF3558 domain-containing protein</fullName>
    </recommendedName>
</protein>
<proteinExistence type="predicted"/>
<comment type="caution">
    <text evidence="2">The sequence shown here is derived from an EMBL/GenBank/DDBJ whole genome shotgun (WGS) entry which is preliminary data.</text>
</comment>
<organism evidence="2 3">
    <name type="scientific">Planobispora rosea</name>
    <dbReference type="NCBI Taxonomy" id="35762"/>
    <lineage>
        <taxon>Bacteria</taxon>
        <taxon>Bacillati</taxon>
        <taxon>Actinomycetota</taxon>
        <taxon>Actinomycetes</taxon>
        <taxon>Streptosporangiales</taxon>
        <taxon>Streptosporangiaceae</taxon>
        <taxon>Planobispora</taxon>
    </lineage>
</organism>
<keyword evidence="1" id="KW-0732">Signal</keyword>
<dbReference type="AlphaFoldDB" id="A0A8J3RVT8"/>